<protein>
    <submittedName>
        <fullName evidence="1">Uncharacterized protein</fullName>
    </submittedName>
</protein>
<accession>A0ACB9BAE0</accession>
<dbReference type="Proteomes" id="UP001055879">
    <property type="component" value="Linkage Group LG06"/>
</dbReference>
<reference evidence="2" key="1">
    <citation type="journal article" date="2022" name="Mol. Ecol. Resour.">
        <title>The genomes of chicory, endive, great burdock and yacon provide insights into Asteraceae palaeo-polyploidization history and plant inulin production.</title>
        <authorList>
            <person name="Fan W."/>
            <person name="Wang S."/>
            <person name="Wang H."/>
            <person name="Wang A."/>
            <person name="Jiang F."/>
            <person name="Liu H."/>
            <person name="Zhao H."/>
            <person name="Xu D."/>
            <person name="Zhang Y."/>
        </authorList>
    </citation>
    <scope>NUCLEOTIDE SEQUENCE [LARGE SCALE GENOMIC DNA]</scope>
    <source>
        <strain evidence="2">cv. Niubang</strain>
    </source>
</reference>
<comment type="caution">
    <text evidence="1">The sequence shown here is derived from an EMBL/GenBank/DDBJ whole genome shotgun (WGS) entry which is preliminary data.</text>
</comment>
<organism evidence="1 2">
    <name type="scientific">Arctium lappa</name>
    <name type="common">Greater burdock</name>
    <name type="synonym">Lappa major</name>
    <dbReference type="NCBI Taxonomy" id="4217"/>
    <lineage>
        <taxon>Eukaryota</taxon>
        <taxon>Viridiplantae</taxon>
        <taxon>Streptophyta</taxon>
        <taxon>Embryophyta</taxon>
        <taxon>Tracheophyta</taxon>
        <taxon>Spermatophyta</taxon>
        <taxon>Magnoliopsida</taxon>
        <taxon>eudicotyledons</taxon>
        <taxon>Gunneridae</taxon>
        <taxon>Pentapetalae</taxon>
        <taxon>asterids</taxon>
        <taxon>campanulids</taxon>
        <taxon>Asterales</taxon>
        <taxon>Asteraceae</taxon>
        <taxon>Carduoideae</taxon>
        <taxon>Cardueae</taxon>
        <taxon>Arctiinae</taxon>
        <taxon>Arctium</taxon>
    </lineage>
</organism>
<gene>
    <name evidence="1" type="ORF">L6452_19769</name>
</gene>
<evidence type="ECO:0000313" key="1">
    <source>
        <dbReference type="EMBL" id="KAI3718884.1"/>
    </source>
</evidence>
<evidence type="ECO:0000313" key="2">
    <source>
        <dbReference type="Proteomes" id="UP001055879"/>
    </source>
</evidence>
<proteinExistence type="predicted"/>
<reference evidence="1 2" key="2">
    <citation type="journal article" date="2022" name="Mol. Ecol. Resour.">
        <title>The genomes of chicory, endive, great burdock and yacon provide insights into Asteraceae paleo-polyploidization history and plant inulin production.</title>
        <authorList>
            <person name="Fan W."/>
            <person name="Wang S."/>
            <person name="Wang H."/>
            <person name="Wang A."/>
            <person name="Jiang F."/>
            <person name="Liu H."/>
            <person name="Zhao H."/>
            <person name="Xu D."/>
            <person name="Zhang Y."/>
        </authorList>
    </citation>
    <scope>NUCLEOTIDE SEQUENCE [LARGE SCALE GENOMIC DNA]</scope>
    <source>
        <strain evidence="2">cv. Niubang</strain>
    </source>
</reference>
<name>A0ACB9BAE0_ARCLA</name>
<dbReference type="EMBL" id="CM042052">
    <property type="protein sequence ID" value="KAI3718884.1"/>
    <property type="molecule type" value="Genomic_DNA"/>
</dbReference>
<sequence length="301" mass="34405">MQTPEQEFAVINATETSKPDDDAHSDFTKPSKGALTTDSNNPSTVGCQLSAQRKSSSRRIAVHEFKFPLPNCCYEWMSIVTSAGLKLNFLPETCEAEVGESLQKRKRGRTPRLRFKRPNGLLEGASRCSTINHHHAEPSDALNPAIVNINEYQQEWPFIKRSPIWVTIESMELYQNLPQKPHFSLLKNINKDYREGLAIAHMTYGFDVGTVRVRLNKLLSTKAKVGEVKDKLKEIEKQLEKRNLEKSKIGEEVDQLAAEMQELQEKLVETVKKKNLKDEEIMMLQSNLHLVANQIMDWKVF</sequence>
<keyword evidence="2" id="KW-1185">Reference proteome</keyword>